<dbReference type="Proteomes" id="UP000268014">
    <property type="component" value="Unassembled WGS sequence"/>
</dbReference>
<keyword evidence="2" id="KW-1185">Reference proteome</keyword>
<sequence>MQLLRGPHSWFNNSWVINRAANACQTRSNRCRTWHMEIRRI</sequence>
<name>A0A3P7YZX3_HAEPC</name>
<dbReference type="EMBL" id="UZAF01022126">
    <property type="protein sequence ID" value="VDO83259.1"/>
    <property type="molecule type" value="Genomic_DNA"/>
</dbReference>
<proteinExistence type="predicted"/>
<protein>
    <submittedName>
        <fullName evidence="1">Uncharacterized protein</fullName>
    </submittedName>
</protein>
<organism evidence="1 2">
    <name type="scientific">Haemonchus placei</name>
    <name type="common">Barber's pole worm</name>
    <dbReference type="NCBI Taxonomy" id="6290"/>
    <lineage>
        <taxon>Eukaryota</taxon>
        <taxon>Metazoa</taxon>
        <taxon>Ecdysozoa</taxon>
        <taxon>Nematoda</taxon>
        <taxon>Chromadorea</taxon>
        <taxon>Rhabditida</taxon>
        <taxon>Rhabditina</taxon>
        <taxon>Rhabditomorpha</taxon>
        <taxon>Strongyloidea</taxon>
        <taxon>Trichostrongylidae</taxon>
        <taxon>Haemonchus</taxon>
    </lineage>
</organism>
<reference evidence="1 2" key="1">
    <citation type="submission" date="2018-11" db="EMBL/GenBank/DDBJ databases">
        <authorList>
            <consortium name="Pathogen Informatics"/>
        </authorList>
    </citation>
    <scope>NUCLEOTIDE SEQUENCE [LARGE SCALE GENOMIC DNA]</scope>
    <source>
        <strain evidence="1 2">MHpl1</strain>
    </source>
</reference>
<gene>
    <name evidence="1" type="ORF">HPLM_LOCUS20356</name>
</gene>
<accession>A0A3P7YZX3</accession>
<evidence type="ECO:0000313" key="1">
    <source>
        <dbReference type="EMBL" id="VDO83259.1"/>
    </source>
</evidence>
<evidence type="ECO:0000313" key="2">
    <source>
        <dbReference type="Proteomes" id="UP000268014"/>
    </source>
</evidence>
<dbReference type="AlphaFoldDB" id="A0A3P7YZX3"/>